<gene>
    <name evidence="2" type="ORF">LPB301_04355</name>
</gene>
<dbReference type="InterPro" id="IPR029058">
    <property type="entry name" value="AB_hydrolase_fold"/>
</dbReference>
<dbReference type="RefSeq" id="WP_068358083.1">
    <property type="nucleotide sequence ID" value="NZ_CP019337.1"/>
</dbReference>
<dbReference type="EMBL" id="LSFL01000009">
    <property type="protein sequence ID" value="OBY67056.1"/>
    <property type="molecule type" value="Genomic_DNA"/>
</dbReference>
<sequence>MTAENWKNKGKFVTIENKKVFVIDEGDKPGTLVILHGYPTSSYDYHRIIPELTKYFRVVVHDHLGFGFSDKPDSLTYSLIDQADIALQLWHKLGLKSVSILAHDYGTSIAKEILARKNNNLIPIRINKMYLCSSSMRLEHLHLRNIDKLLKDRKLGRYVSRLTSYGYRKIKRKFKKDNINYQIEKDYDINEMWNQLNSNEGQKEVHFLSNFINERYTYWHRWTNALKEAKIPVKIFWEKTDPVAIKEIAIVLATEDVSKYLVWIENVKHYSIIETPNSWIKLVFDYQNQDKPVF</sequence>
<evidence type="ECO:0000259" key="1">
    <source>
        <dbReference type="Pfam" id="PF00561"/>
    </source>
</evidence>
<dbReference type="PANTHER" id="PTHR43798:SF33">
    <property type="entry name" value="HYDROLASE, PUTATIVE (AFU_ORTHOLOGUE AFUA_2G14860)-RELATED"/>
    <property type="match status" value="1"/>
</dbReference>
<evidence type="ECO:0000313" key="3">
    <source>
        <dbReference type="Proteomes" id="UP000092612"/>
    </source>
</evidence>
<dbReference type="SUPFAM" id="SSF53474">
    <property type="entry name" value="alpha/beta-Hydrolases"/>
    <property type="match status" value="1"/>
</dbReference>
<dbReference type="Proteomes" id="UP000092612">
    <property type="component" value="Unassembled WGS sequence"/>
</dbReference>
<reference evidence="3" key="1">
    <citation type="submission" date="2016-02" db="EMBL/GenBank/DDBJ databases">
        <title>Paenibacillus sp. LPB0068, isolated from Crassostrea gigas.</title>
        <authorList>
            <person name="Shin S.-K."/>
            <person name="Yi H."/>
        </authorList>
    </citation>
    <scope>NUCLEOTIDE SEQUENCE [LARGE SCALE GENOMIC DNA]</scope>
    <source>
        <strain evidence="3">KCTC 23969</strain>
    </source>
</reference>
<dbReference type="InterPro" id="IPR000073">
    <property type="entry name" value="AB_hydrolase_1"/>
</dbReference>
<dbReference type="GO" id="GO:0046464">
    <property type="term" value="P:acylglycerol catabolic process"/>
    <property type="evidence" value="ECO:0007669"/>
    <property type="project" value="TreeGrafter"/>
</dbReference>
<dbReference type="InterPro" id="IPR000639">
    <property type="entry name" value="Epox_hydrolase-like"/>
</dbReference>
<evidence type="ECO:0000313" key="2">
    <source>
        <dbReference type="EMBL" id="OBY67056.1"/>
    </source>
</evidence>
<dbReference type="Pfam" id="PF00561">
    <property type="entry name" value="Abhydrolase_1"/>
    <property type="match status" value="1"/>
</dbReference>
<keyword evidence="3" id="KW-1185">Reference proteome</keyword>
<dbReference type="GO" id="GO:0047372">
    <property type="term" value="F:monoacylglycerol lipase activity"/>
    <property type="evidence" value="ECO:0007669"/>
    <property type="project" value="TreeGrafter"/>
</dbReference>
<dbReference type="KEGG" id="prn:BW723_15435"/>
<dbReference type="InterPro" id="IPR050266">
    <property type="entry name" value="AB_hydrolase_sf"/>
</dbReference>
<protein>
    <recommendedName>
        <fullName evidence="1">AB hydrolase-1 domain-containing protein</fullName>
    </recommendedName>
</protein>
<feature type="domain" description="AB hydrolase-1" evidence="1">
    <location>
        <begin position="31"/>
        <end position="274"/>
    </location>
</feature>
<comment type="caution">
    <text evidence="2">The sequence shown here is derived from an EMBL/GenBank/DDBJ whole genome shotgun (WGS) entry which is preliminary data.</text>
</comment>
<dbReference type="AlphaFoldDB" id="A0A1B8U5C0"/>
<proteinExistence type="predicted"/>
<dbReference type="PRINTS" id="PR00412">
    <property type="entry name" value="EPOXHYDRLASE"/>
</dbReference>
<name>A0A1B8U5C0_9FLAO</name>
<organism evidence="2 3">
    <name type="scientific">Polaribacter reichenbachii</name>
    <dbReference type="NCBI Taxonomy" id="996801"/>
    <lineage>
        <taxon>Bacteria</taxon>
        <taxon>Pseudomonadati</taxon>
        <taxon>Bacteroidota</taxon>
        <taxon>Flavobacteriia</taxon>
        <taxon>Flavobacteriales</taxon>
        <taxon>Flavobacteriaceae</taxon>
    </lineage>
</organism>
<accession>A0A1B8U5C0</accession>
<dbReference type="STRING" id="996801.BW723_15435"/>
<dbReference type="Gene3D" id="3.40.50.1820">
    <property type="entry name" value="alpha/beta hydrolase"/>
    <property type="match status" value="1"/>
</dbReference>
<dbReference type="PANTHER" id="PTHR43798">
    <property type="entry name" value="MONOACYLGLYCEROL LIPASE"/>
    <property type="match status" value="1"/>
</dbReference>
<dbReference type="GO" id="GO:0016020">
    <property type="term" value="C:membrane"/>
    <property type="evidence" value="ECO:0007669"/>
    <property type="project" value="TreeGrafter"/>
</dbReference>
<dbReference type="OrthoDB" id="9799612at2"/>